<organism evidence="2 3">
    <name type="scientific">Calidithermus roseus</name>
    <dbReference type="NCBI Taxonomy" id="1644118"/>
    <lineage>
        <taxon>Bacteria</taxon>
        <taxon>Thermotogati</taxon>
        <taxon>Deinococcota</taxon>
        <taxon>Deinococci</taxon>
        <taxon>Thermales</taxon>
        <taxon>Thermaceae</taxon>
        <taxon>Calidithermus</taxon>
    </lineage>
</organism>
<keyword evidence="3" id="KW-1185">Reference proteome</keyword>
<feature type="transmembrane region" description="Helical" evidence="1">
    <location>
        <begin position="199"/>
        <end position="220"/>
    </location>
</feature>
<reference evidence="2 3" key="1">
    <citation type="submission" date="2018-08" db="EMBL/GenBank/DDBJ databases">
        <title>Meiothermus roseus NBRC 110900 genome sequencing project.</title>
        <authorList>
            <person name="Da Costa M.S."/>
            <person name="Albuquerque L."/>
            <person name="Raposo P."/>
            <person name="Froufe H.J.C."/>
            <person name="Barroso C.S."/>
            <person name="Egas C."/>
        </authorList>
    </citation>
    <scope>NUCLEOTIDE SEQUENCE [LARGE SCALE GENOMIC DNA]</scope>
    <source>
        <strain evidence="2 3">NBRC 110900</strain>
    </source>
</reference>
<keyword evidence="1" id="KW-0472">Membrane</keyword>
<feature type="transmembrane region" description="Helical" evidence="1">
    <location>
        <begin position="158"/>
        <end position="179"/>
    </location>
</feature>
<protein>
    <recommendedName>
        <fullName evidence="4">ABC-2 family transporter protein</fullName>
    </recommendedName>
</protein>
<feature type="transmembrane region" description="Helical" evidence="1">
    <location>
        <begin position="127"/>
        <end position="151"/>
    </location>
</feature>
<dbReference type="AlphaFoldDB" id="A0A399ENJ3"/>
<feature type="transmembrane region" description="Helical" evidence="1">
    <location>
        <begin position="21"/>
        <end position="38"/>
    </location>
</feature>
<evidence type="ECO:0000256" key="1">
    <source>
        <dbReference type="SAM" id="Phobius"/>
    </source>
</evidence>
<gene>
    <name evidence="2" type="ORF">Mrose_02556</name>
</gene>
<feature type="transmembrane region" description="Helical" evidence="1">
    <location>
        <begin position="91"/>
        <end position="115"/>
    </location>
</feature>
<keyword evidence="1" id="KW-1133">Transmembrane helix</keyword>
<dbReference type="EMBL" id="QWLA01000054">
    <property type="protein sequence ID" value="RIH84619.1"/>
    <property type="molecule type" value="Genomic_DNA"/>
</dbReference>
<dbReference type="OrthoDB" id="34219at2"/>
<keyword evidence="1" id="KW-0812">Transmembrane</keyword>
<comment type="caution">
    <text evidence="2">The sequence shown here is derived from an EMBL/GenBank/DDBJ whole genome shotgun (WGS) entry which is preliminary data.</text>
</comment>
<sequence length="233" mass="24774">MMLALWSIVRFGVLVEIRYPVVFLSNVVSTALFLTLLLLGGRAIGVGGIEGALFITFIILAALQAPQRALEDSSAEPEEVYLYPIPPIATLIFQAIGLAVRTVFSFTIVYLVMLFPLHLPTSTLIDLWIYAPVAFLAGLGPGLLLGGFSLLFKKTGALVNLMAIIVLAGAFLPSSLMSSVGSYLPFSVVQGLMRGTTDIGTVAVVCGVSLSLGTLGYAFLERLVIRMGFSGIK</sequence>
<accession>A0A399ENJ3</accession>
<proteinExistence type="predicted"/>
<evidence type="ECO:0000313" key="3">
    <source>
        <dbReference type="Proteomes" id="UP000265341"/>
    </source>
</evidence>
<dbReference type="Proteomes" id="UP000265341">
    <property type="component" value="Unassembled WGS sequence"/>
</dbReference>
<feature type="transmembrane region" description="Helical" evidence="1">
    <location>
        <begin position="44"/>
        <end position="63"/>
    </location>
</feature>
<dbReference type="RefSeq" id="WP_119278874.1">
    <property type="nucleotide sequence ID" value="NZ_QWLA01000054.1"/>
</dbReference>
<evidence type="ECO:0000313" key="2">
    <source>
        <dbReference type="EMBL" id="RIH84619.1"/>
    </source>
</evidence>
<name>A0A399ENJ3_9DEIN</name>
<evidence type="ECO:0008006" key="4">
    <source>
        <dbReference type="Google" id="ProtNLM"/>
    </source>
</evidence>